<dbReference type="RefSeq" id="WP_301190867.1">
    <property type="nucleotide sequence ID" value="NZ_JAPDPJ010000027.1"/>
</dbReference>
<dbReference type="SUPFAM" id="SSF50494">
    <property type="entry name" value="Trypsin-like serine proteases"/>
    <property type="match status" value="1"/>
</dbReference>
<evidence type="ECO:0000313" key="2">
    <source>
        <dbReference type="EMBL" id="MCW3787302.1"/>
    </source>
</evidence>
<proteinExistence type="predicted"/>
<gene>
    <name evidence="2" type="ORF">OM075_12550</name>
</gene>
<dbReference type="Proteomes" id="UP001209229">
    <property type="component" value="Unassembled WGS sequence"/>
</dbReference>
<dbReference type="Gene3D" id="2.40.10.10">
    <property type="entry name" value="Trypsin-like serine proteases"/>
    <property type="match status" value="2"/>
</dbReference>
<evidence type="ECO:0000259" key="1">
    <source>
        <dbReference type="Pfam" id="PF18962"/>
    </source>
</evidence>
<dbReference type="PANTHER" id="PTHR36234:SF5">
    <property type="entry name" value="LYSYL ENDOPEPTIDASE"/>
    <property type="match status" value="1"/>
</dbReference>
<dbReference type="PANTHER" id="PTHR36234">
    <property type="entry name" value="LYSYL ENDOPEPTIDASE"/>
    <property type="match status" value="1"/>
</dbReference>
<dbReference type="InterPro" id="IPR043504">
    <property type="entry name" value="Peptidase_S1_PA_chymotrypsin"/>
</dbReference>
<reference evidence="2" key="1">
    <citation type="submission" date="2022-10" db="EMBL/GenBank/DDBJ databases">
        <authorList>
            <person name="Yu W.X."/>
        </authorList>
    </citation>
    <scope>NUCLEOTIDE SEQUENCE</scope>
    <source>
        <strain evidence="2">AAT</strain>
    </source>
</reference>
<dbReference type="EMBL" id="JAPDPJ010000027">
    <property type="protein sequence ID" value="MCW3787302.1"/>
    <property type="molecule type" value="Genomic_DNA"/>
</dbReference>
<accession>A0AAE3M5L2</accession>
<organism evidence="2 3">
    <name type="scientific">Plebeiibacterium sediminum</name>
    <dbReference type="NCBI Taxonomy" id="2992112"/>
    <lineage>
        <taxon>Bacteria</taxon>
        <taxon>Pseudomonadati</taxon>
        <taxon>Bacteroidota</taxon>
        <taxon>Bacteroidia</taxon>
        <taxon>Marinilabiliales</taxon>
        <taxon>Marinilabiliaceae</taxon>
        <taxon>Plebeiibacterium</taxon>
    </lineage>
</organism>
<dbReference type="NCBIfam" id="TIGR04183">
    <property type="entry name" value="Por_Secre_tail"/>
    <property type="match status" value="1"/>
</dbReference>
<evidence type="ECO:0000313" key="3">
    <source>
        <dbReference type="Proteomes" id="UP001209229"/>
    </source>
</evidence>
<sequence>MSIKHIALFVLTLIISIQIIRGQVGIKTLPISYKEDLQAITSYISINAEDSKSTNNGVYKQSKLTDTSFQFATSYSVNLTPLNSGIWHNTPSGKVWRLGIYSKNAYSLYITCNTLKLEQGVSLFLYSNNYKYLKGPFGSAKYNKISFPAIMGDTLFIELNVPPGMDKYGNLVISKVYHDFTNIFKTSGTLKINAINNNCIEDINDSNGKLWQTEKRAVCKIVSDGQLSTGTLIGNTSETNTPYILTASHTMFDSKHAAEAIYYFNDEFTDENNDNINESQFILGGELVASSINQLDFSLIQLASVPPPSFRTYYAGWNRKTDSFQGGTCIHHAWGHPKQIAIDYHTISTSNYNQQYDSDAFWHIAHWETGFTSPGSSGAPLFNSDHQIIGTLTGGQASCENPVNDYFCQFGLSWDKYPDIHNQLKHWLDPDHKNKIQQNGYDPYGFNSFNCDTTWNFNSSDKLTLNNNNLAWGYYSGHNSDNYSQFAEKFYLSGSLQLPGIFINPAKAYASHPLSHITIKVWEGKDAPEVEKYSQLVFIKDLKPNASNYIGFNAIVSVSGNFFIGYQINKESSEDSLAVYHTLNPVQMPSSMFVYDGQWHNINQIPQAGFSANMAIGIIECYGKVGDLPEKQLSLYPNPCTDHITVKIPENVIVNKIDCFDITGKVIPTKLTYGASNIKIKFSALSGTYFIKIQTNKGQYNSKFIISNHICPK</sequence>
<dbReference type="AlphaFoldDB" id="A0AAE3M5L2"/>
<dbReference type="InterPro" id="IPR026444">
    <property type="entry name" value="Secre_tail"/>
</dbReference>
<keyword evidence="3" id="KW-1185">Reference proteome</keyword>
<feature type="domain" description="Secretion system C-terminal sorting" evidence="1">
    <location>
        <begin position="635"/>
        <end position="706"/>
    </location>
</feature>
<dbReference type="Pfam" id="PF13365">
    <property type="entry name" value="Trypsin_2"/>
    <property type="match status" value="1"/>
</dbReference>
<protein>
    <submittedName>
        <fullName evidence="2">T9SS type A sorting domain-containing protein</fullName>
    </submittedName>
</protein>
<dbReference type="Pfam" id="PF18962">
    <property type="entry name" value="Por_Secre_tail"/>
    <property type="match status" value="1"/>
</dbReference>
<name>A0AAE3M5L2_9BACT</name>
<comment type="caution">
    <text evidence="2">The sequence shown here is derived from an EMBL/GenBank/DDBJ whole genome shotgun (WGS) entry which is preliminary data.</text>
</comment>
<dbReference type="InterPro" id="IPR009003">
    <property type="entry name" value="Peptidase_S1_PA"/>
</dbReference>